<sequence length="189" mass="21787">MFKNVNWFKLNRSLHRDIGYFCVGVTLIFAISGIALNHVEDWNPNYQVIHNTQTIPALKQMVERDSFETDLLISLQLNSKIKARFWQSPSQLKLFTTNEQTLMLNLDSNQVIIEQIKPRPILRSLNFLHLNEARKAWTYFSDLYAVMLIFLALSALFMIKGKKGVWGPRAIIVVAGFAAPLAFIFYYAS</sequence>
<evidence type="ECO:0000256" key="1">
    <source>
        <dbReference type="SAM" id="Phobius"/>
    </source>
</evidence>
<gene>
    <name evidence="2" type="ORF">GCM10017161_38680</name>
</gene>
<dbReference type="Pfam" id="PF16357">
    <property type="entry name" value="PepSY_TM_like_2"/>
    <property type="match status" value="1"/>
</dbReference>
<organism evidence="2 3">
    <name type="scientific">Thalassotalea marina</name>
    <dbReference type="NCBI Taxonomy" id="1673741"/>
    <lineage>
        <taxon>Bacteria</taxon>
        <taxon>Pseudomonadati</taxon>
        <taxon>Pseudomonadota</taxon>
        <taxon>Gammaproteobacteria</taxon>
        <taxon>Alteromonadales</taxon>
        <taxon>Colwelliaceae</taxon>
        <taxon>Thalassotalea</taxon>
    </lineage>
</organism>
<dbReference type="Proteomes" id="UP000623842">
    <property type="component" value="Unassembled WGS sequence"/>
</dbReference>
<keyword evidence="1" id="KW-1133">Transmembrane helix</keyword>
<feature type="transmembrane region" description="Helical" evidence="1">
    <location>
        <begin position="170"/>
        <end position="188"/>
    </location>
</feature>
<feature type="transmembrane region" description="Helical" evidence="1">
    <location>
        <begin position="18"/>
        <end position="36"/>
    </location>
</feature>
<keyword evidence="3" id="KW-1185">Reference proteome</keyword>
<reference evidence="2" key="1">
    <citation type="journal article" date="2014" name="Int. J. Syst. Evol. Microbiol.">
        <title>Complete genome sequence of Corynebacterium casei LMG S-19264T (=DSM 44701T), isolated from a smear-ripened cheese.</title>
        <authorList>
            <consortium name="US DOE Joint Genome Institute (JGI-PGF)"/>
            <person name="Walter F."/>
            <person name="Albersmeier A."/>
            <person name="Kalinowski J."/>
            <person name="Ruckert C."/>
        </authorList>
    </citation>
    <scope>NUCLEOTIDE SEQUENCE</scope>
    <source>
        <strain evidence="2">KCTC 42731</strain>
    </source>
</reference>
<accession>A0A919BPX8</accession>
<dbReference type="PANTHER" id="PTHR40115:SF1">
    <property type="entry name" value="INNER MEMBRANE PROTEIN WITH PEPSY TM HELIX"/>
    <property type="match status" value="1"/>
</dbReference>
<keyword evidence="1" id="KW-0472">Membrane</keyword>
<evidence type="ECO:0000313" key="2">
    <source>
        <dbReference type="EMBL" id="GHG05348.1"/>
    </source>
</evidence>
<dbReference type="AlphaFoldDB" id="A0A919BPX8"/>
<dbReference type="EMBL" id="BNCK01000011">
    <property type="protein sequence ID" value="GHG05348.1"/>
    <property type="molecule type" value="Genomic_DNA"/>
</dbReference>
<protein>
    <submittedName>
        <fullName evidence="2">Peptidase</fullName>
    </submittedName>
</protein>
<dbReference type="RefSeq" id="WP_189774104.1">
    <property type="nucleotide sequence ID" value="NZ_BNCK01000011.1"/>
</dbReference>
<keyword evidence="1" id="KW-0812">Transmembrane</keyword>
<dbReference type="InterPro" id="IPR032307">
    <property type="entry name" value="PepSY_TM-like_2"/>
</dbReference>
<feature type="transmembrane region" description="Helical" evidence="1">
    <location>
        <begin position="136"/>
        <end position="158"/>
    </location>
</feature>
<name>A0A919BPX8_9GAMM</name>
<evidence type="ECO:0000313" key="3">
    <source>
        <dbReference type="Proteomes" id="UP000623842"/>
    </source>
</evidence>
<proteinExistence type="predicted"/>
<dbReference type="PANTHER" id="PTHR40115">
    <property type="entry name" value="INNER MEMBRANE PROTEIN WITH PEPSY TM HELIX"/>
    <property type="match status" value="1"/>
</dbReference>
<comment type="caution">
    <text evidence="2">The sequence shown here is derived from an EMBL/GenBank/DDBJ whole genome shotgun (WGS) entry which is preliminary data.</text>
</comment>
<reference evidence="2" key="2">
    <citation type="submission" date="2020-09" db="EMBL/GenBank/DDBJ databases">
        <authorList>
            <person name="Sun Q."/>
            <person name="Kim S."/>
        </authorList>
    </citation>
    <scope>NUCLEOTIDE SEQUENCE</scope>
    <source>
        <strain evidence="2">KCTC 42731</strain>
    </source>
</reference>